<reference evidence="2 3" key="1">
    <citation type="submission" date="2016-01" db="EMBL/GenBank/DDBJ databases">
        <authorList>
            <person name="McClelland M."/>
            <person name="Jain A."/>
            <person name="Saraogi P."/>
            <person name="Mendelson R."/>
            <person name="Westerman R."/>
            <person name="SanMiguel P."/>
            <person name="Csonka L."/>
        </authorList>
    </citation>
    <scope>NUCLEOTIDE SEQUENCE [LARGE SCALE GENOMIC DNA]</scope>
    <source>
        <strain evidence="2 3">NCPPB 2472</strain>
    </source>
</reference>
<keyword evidence="3" id="KW-1185">Reference proteome</keyword>
<evidence type="ECO:0000313" key="3">
    <source>
        <dbReference type="Proteomes" id="UP000063229"/>
    </source>
</evidence>
<evidence type="ECO:0000256" key="1">
    <source>
        <dbReference type="SAM" id="Coils"/>
    </source>
</evidence>
<dbReference type="AlphaFoldDB" id="A0A0X1T7P5"/>
<feature type="coiled-coil region" evidence="1">
    <location>
        <begin position="88"/>
        <end position="115"/>
    </location>
</feature>
<dbReference type="Proteomes" id="UP000063229">
    <property type="component" value="Chromosome"/>
</dbReference>
<dbReference type="EMBL" id="CP014135">
    <property type="protein sequence ID" value="AMB88167.1"/>
    <property type="molecule type" value="Genomic_DNA"/>
</dbReference>
<gene>
    <name evidence="2" type="ORF">AWM79_23975</name>
</gene>
<keyword evidence="1" id="KW-0175">Coiled coil</keyword>
<name>A0A0X1T7P5_PSEAA</name>
<sequence length="193" mass="21450">MTAATINSYIELLNEMRAHHKKCVREESATKTTPSEHLRSLHASAIKGGQKELTEPSVVLLQASAKGKGGAHAEDSQRGLTVATTEFKNSGSSNVDEYKKKLDKLREKDKKNAEEHIDKMYDEAIVEIENHPESASAVVGFMEAFGGKFNEVLNTVKTFIMDLAKNIMKWVGEVFSKIKDTFNKVVGFISGWF</sequence>
<evidence type="ECO:0000313" key="2">
    <source>
        <dbReference type="EMBL" id="AMB88167.1"/>
    </source>
</evidence>
<protein>
    <submittedName>
        <fullName evidence="2">Uncharacterized protein</fullName>
    </submittedName>
</protein>
<accession>A0A0X1T7P5</accession>
<organism evidence="2 3">
    <name type="scientific">Pseudomonas agarici</name>
    <dbReference type="NCBI Taxonomy" id="46677"/>
    <lineage>
        <taxon>Bacteria</taxon>
        <taxon>Pseudomonadati</taxon>
        <taxon>Pseudomonadota</taxon>
        <taxon>Gammaproteobacteria</taxon>
        <taxon>Pseudomonadales</taxon>
        <taxon>Pseudomonadaceae</taxon>
        <taxon>Pseudomonas</taxon>
    </lineage>
</organism>
<dbReference type="KEGG" id="pagb:AWM79_23975"/>
<proteinExistence type="predicted"/>
<dbReference type="SUPFAM" id="SSF58113">
    <property type="entry name" value="Apolipoprotein A-I"/>
    <property type="match status" value="1"/>
</dbReference>